<organism evidence="1 2">
    <name type="scientific">Tranquillimonas alkanivorans</name>
    <dbReference type="NCBI Taxonomy" id="441119"/>
    <lineage>
        <taxon>Bacteria</taxon>
        <taxon>Pseudomonadati</taxon>
        <taxon>Pseudomonadota</taxon>
        <taxon>Alphaproteobacteria</taxon>
        <taxon>Rhodobacterales</taxon>
        <taxon>Roseobacteraceae</taxon>
        <taxon>Tranquillimonas</taxon>
    </lineage>
</organism>
<name>A0A1I5N8E6_9RHOB</name>
<dbReference type="SUPFAM" id="SSF52172">
    <property type="entry name" value="CheY-like"/>
    <property type="match status" value="1"/>
</dbReference>
<sequence length="196" mass="21856">MSRHLTHHFSGATAVVLHHSDDVRDRLTARLKVLGVHAVGRWEKLEEADREADFLILDTDLAHDDQFPWQRAQAPMPVVALIGSESPGRLAWALENRVDAFLPLAALGNIYSALVIARATFDAKVEQRDRDAETARRSSRRLDVIRAVLKLMQESGVDEAVALKQLRAFAMVERVSLEDAAALYLSENPAARRGMQ</sequence>
<reference evidence="1 2" key="1">
    <citation type="submission" date="2016-10" db="EMBL/GenBank/DDBJ databases">
        <authorList>
            <person name="de Groot N.N."/>
        </authorList>
    </citation>
    <scope>NUCLEOTIDE SEQUENCE [LARGE SCALE GENOMIC DNA]</scope>
    <source>
        <strain evidence="1 2">DSM 19547</strain>
    </source>
</reference>
<dbReference type="OrthoDB" id="6159164at2"/>
<dbReference type="STRING" id="441119.SAMN04488047_103157"/>
<dbReference type="RefSeq" id="WP_093419115.1">
    <property type="nucleotide sequence ID" value="NZ_FOXA01000003.1"/>
</dbReference>
<evidence type="ECO:0000313" key="1">
    <source>
        <dbReference type="EMBL" id="SFP18195.1"/>
    </source>
</evidence>
<dbReference type="EMBL" id="FOXA01000003">
    <property type="protein sequence ID" value="SFP18195.1"/>
    <property type="molecule type" value="Genomic_DNA"/>
</dbReference>
<dbReference type="InterPro" id="IPR011006">
    <property type="entry name" value="CheY-like_superfamily"/>
</dbReference>
<dbReference type="Gene3D" id="3.40.50.2300">
    <property type="match status" value="1"/>
</dbReference>
<keyword evidence="2" id="KW-1185">Reference proteome</keyword>
<evidence type="ECO:0000313" key="2">
    <source>
        <dbReference type="Proteomes" id="UP000199356"/>
    </source>
</evidence>
<protein>
    <submittedName>
        <fullName evidence="1">Two-component response regulator, AmiR/NasT family, consists of REC and RNA-binding antiterminator (ANTAR) domains</fullName>
    </submittedName>
</protein>
<accession>A0A1I5N8E6</accession>
<dbReference type="Proteomes" id="UP000199356">
    <property type="component" value="Unassembled WGS sequence"/>
</dbReference>
<proteinExistence type="predicted"/>
<gene>
    <name evidence="1" type="ORF">SAMN04488047_103157</name>
</gene>
<dbReference type="AlphaFoldDB" id="A0A1I5N8E6"/>